<dbReference type="EMBL" id="CGCX01000886">
    <property type="protein sequence ID" value="CFR85093.1"/>
    <property type="molecule type" value="Genomic_DNA"/>
</dbReference>
<organism evidence="1 2">
    <name type="scientific">Mycobacterium tuberculosis</name>
    <dbReference type="NCBI Taxonomy" id="1773"/>
    <lineage>
        <taxon>Bacteria</taxon>
        <taxon>Bacillati</taxon>
        <taxon>Actinomycetota</taxon>
        <taxon>Actinomycetes</taxon>
        <taxon>Mycobacteriales</taxon>
        <taxon>Mycobacteriaceae</taxon>
        <taxon>Mycobacterium</taxon>
        <taxon>Mycobacterium tuberculosis complex</taxon>
    </lineage>
</organism>
<protein>
    <submittedName>
        <fullName evidence="1">Uncharacterized protein</fullName>
    </submittedName>
</protein>
<accession>A0A654U224</accession>
<proteinExistence type="predicted"/>
<reference evidence="1 2" key="1">
    <citation type="submission" date="2015-03" db="EMBL/GenBank/DDBJ databases">
        <authorList>
            <consortium name="Pathogen Informatics"/>
        </authorList>
    </citation>
    <scope>NUCLEOTIDE SEQUENCE [LARGE SCALE GENOMIC DNA]</scope>
    <source>
        <strain evidence="1 2">C09601061</strain>
    </source>
</reference>
<evidence type="ECO:0000313" key="1">
    <source>
        <dbReference type="EMBL" id="CFR85093.1"/>
    </source>
</evidence>
<dbReference type="AlphaFoldDB" id="A0A654U224"/>
<dbReference type="Proteomes" id="UP000046680">
    <property type="component" value="Unassembled WGS sequence"/>
</dbReference>
<name>A0A654U224_MYCTX</name>
<evidence type="ECO:0000313" key="2">
    <source>
        <dbReference type="Proteomes" id="UP000046680"/>
    </source>
</evidence>
<sequence length="60" mass="6504">MHPVGAGATVADHVYAELTTGGLHRDVDLARRHPDALGDQFEVVDQRFHRGAHDFGDVLG</sequence>
<gene>
    <name evidence="1" type="ORF">ERS007657_02343</name>
</gene>